<dbReference type="GO" id="GO:0005886">
    <property type="term" value="C:plasma membrane"/>
    <property type="evidence" value="ECO:0007669"/>
    <property type="project" value="UniProtKB-SubCell"/>
</dbReference>
<evidence type="ECO:0000259" key="9">
    <source>
        <dbReference type="PROSITE" id="PS50928"/>
    </source>
</evidence>
<dbReference type="STRING" id="797299.HALLA_08005"/>
<dbReference type="eggNOG" id="arCOG00748">
    <property type="taxonomic scope" value="Archaea"/>
</dbReference>
<keyword evidence="6 7" id="KW-0472">Membrane</keyword>
<keyword evidence="3" id="KW-1003">Cell membrane</keyword>
<accession>W0JJP8</accession>
<evidence type="ECO:0000256" key="8">
    <source>
        <dbReference type="SAM" id="MobiDB-lite"/>
    </source>
</evidence>
<feature type="transmembrane region" description="Helical" evidence="7">
    <location>
        <begin position="263"/>
        <end position="288"/>
    </location>
</feature>
<evidence type="ECO:0000313" key="11">
    <source>
        <dbReference type="Proteomes" id="UP000019024"/>
    </source>
</evidence>
<evidence type="ECO:0000256" key="2">
    <source>
        <dbReference type="ARBA" id="ARBA00022448"/>
    </source>
</evidence>
<evidence type="ECO:0000313" key="10">
    <source>
        <dbReference type="EMBL" id="AHF98813.1"/>
    </source>
</evidence>
<dbReference type="PATRIC" id="fig|797299.3.peg.643"/>
<dbReference type="CDD" id="cd06261">
    <property type="entry name" value="TM_PBP2"/>
    <property type="match status" value="1"/>
</dbReference>
<evidence type="ECO:0000256" key="3">
    <source>
        <dbReference type="ARBA" id="ARBA00022475"/>
    </source>
</evidence>
<dbReference type="InterPro" id="IPR000515">
    <property type="entry name" value="MetI-like"/>
</dbReference>
<dbReference type="EMBL" id="CP007055">
    <property type="protein sequence ID" value="AHF98813.1"/>
    <property type="molecule type" value="Genomic_DNA"/>
</dbReference>
<keyword evidence="4 7" id="KW-0812">Transmembrane</keyword>
<dbReference type="RefSeq" id="WP_049952014.1">
    <property type="nucleotide sequence ID" value="NZ_CP007055.1"/>
</dbReference>
<feature type="transmembrane region" description="Helical" evidence="7">
    <location>
        <begin position="178"/>
        <end position="199"/>
    </location>
</feature>
<sequence>MTDKQSGRGRIRIHGFESERDGARDGPTHRTRLPREDSVDWGSDARTEPTTRWRRDLSRFARNREALVGLLIVLSMAVLSIFARPIELWGLTVQPVSLAPYSPSEILWLTQDVSPYDPPSLAHPMGVDGEGRDVFSRVLTGGRYSISIGLVVVTITSVIGIVYGSISGYYGGWVDELLMRFVDVILAFPGLVLALVVVALFESGYWQLVVAFSVFGWAGYARVIRGEVLSVKESEYVLAAKALGAGDRSVLFRHVVPNAAPPVIVLATLNIGTVVIGVAALGFLGLGLSPATAEWGTMLEGARDAIIQGPGGDARWWVTVFPGGAIFVFVLSINLIGDAINETLDARGTDSATRTELR</sequence>
<dbReference type="Pfam" id="PF00528">
    <property type="entry name" value="BPD_transp_1"/>
    <property type="match status" value="1"/>
</dbReference>
<evidence type="ECO:0000256" key="7">
    <source>
        <dbReference type="RuleBase" id="RU363032"/>
    </source>
</evidence>
<feature type="transmembrane region" description="Helical" evidence="7">
    <location>
        <begin position="144"/>
        <end position="166"/>
    </location>
</feature>
<dbReference type="PANTHER" id="PTHR43386:SF1">
    <property type="entry name" value="D,D-DIPEPTIDE TRANSPORT SYSTEM PERMEASE PROTEIN DDPC-RELATED"/>
    <property type="match status" value="1"/>
</dbReference>
<evidence type="ECO:0000256" key="1">
    <source>
        <dbReference type="ARBA" id="ARBA00004651"/>
    </source>
</evidence>
<protein>
    <submittedName>
        <fullName evidence="10">Peptide ABC transporter permease</fullName>
    </submittedName>
</protein>
<feature type="domain" description="ABC transmembrane type-1" evidence="9">
    <location>
        <begin position="142"/>
        <end position="337"/>
    </location>
</feature>
<keyword evidence="2 7" id="KW-0813">Transport</keyword>
<keyword evidence="11" id="KW-1185">Reference proteome</keyword>
<dbReference type="PROSITE" id="PS50928">
    <property type="entry name" value="ABC_TM1"/>
    <property type="match status" value="1"/>
</dbReference>
<dbReference type="Gene3D" id="1.10.3720.10">
    <property type="entry name" value="MetI-like"/>
    <property type="match status" value="1"/>
</dbReference>
<comment type="similarity">
    <text evidence="7">Belongs to the binding-protein-dependent transport system permease family.</text>
</comment>
<dbReference type="InterPro" id="IPR050366">
    <property type="entry name" value="BP-dependent_transpt_permease"/>
</dbReference>
<evidence type="ECO:0000256" key="6">
    <source>
        <dbReference type="ARBA" id="ARBA00023136"/>
    </source>
</evidence>
<evidence type="ECO:0000256" key="5">
    <source>
        <dbReference type="ARBA" id="ARBA00022989"/>
    </source>
</evidence>
<name>W0JJP8_9EURY</name>
<dbReference type="SUPFAM" id="SSF161098">
    <property type="entry name" value="MetI-like"/>
    <property type="match status" value="1"/>
</dbReference>
<dbReference type="KEGG" id="hlr:HALLA_08005"/>
<evidence type="ECO:0000256" key="4">
    <source>
        <dbReference type="ARBA" id="ARBA00022692"/>
    </source>
</evidence>
<gene>
    <name evidence="10" type="ORF">HALLA_08005</name>
</gene>
<feature type="transmembrane region" description="Helical" evidence="7">
    <location>
        <begin position="66"/>
        <end position="86"/>
    </location>
</feature>
<feature type="transmembrane region" description="Helical" evidence="7">
    <location>
        <begin position="205"/>
        <end position="224"/>
    </location>
</feature>
<proteinExistence type="inferred from homology"/>
<feature type="transmembrane region" description="Helical" evidence="7">
    <location>
        <begin position="316"/>
        <end position="337"/>
    </location>
</feature>
<keyword evidence="5 7" id="KW-1133">Transmembrane helix</keyword>
<dbReference type="AlphaFoldDB" id="W0JJP8"/>
<dbReference type="GeneID" id="25144428"/>
<dbReference type="Proteomes" id="UP000019024">
    <property type="component" value="Chromosome"/>
</dbReference>
<dbReference type="OrthoDB" id="312811at2157"/>
<comment type="subcellular location">
    <subcellularLocation>
        <location evidence="1 7">Cell membrane</location>
        <topology evidence="1 7">Multi-pass membrane protein</topology>
    </subcellularLocation>
</comment>
<dbReference type="HOGENOM" id="CLU_028518_1_1_2"/>
<feature type="region of interest" description="Disordered" evidence="8">
    <location>
        <begin position="1"/>
        <end position="47"/>
    </location>
</feature>
<dbReference type="InterPro" id="IPR035906">
    <property type="entry name" value="MetI-like_sf"/>
</dbReference>
<feature type="compositionally biased region" description="Basic and acidic residues" evidence="8">
    <location>
        <begin position="14"/>
        <end position="47"/>
    </location>
</feature>
<organism evidence="10 11">
    <name type="scientific">Halostagnicola larsenii XH-48</name>
    <dbReference type="NCBI Taxonomy" id="797299"/>
    <lineage>
        <taxon>Archaea</taxon>
        <taxon>Methanobacteriati</taxon>
        <taxon>Methanobacteriota</taxon>
        <taxon>Stenosarchaea group</taxon>
        <taxon>Halobacteria</taxon>
        <taxon>Halobacteriales</taxon>
        <taxon>Natrialbaceae</taxon>
        <taxon>Halostagnicola</taxon>
    </lineage>
</organism>
<dbReference type="PANTHER" id="PTHR43386">
    <property type="entry name" value="OLIGOPEPTIDE TRANSPORT SYSTEM PERMEASE PROTEIN APPC"/>
    <property type="match status" value="1"/>
</dbReference>
<dbReference type="GO" id="GO:0055085">
    <property type="term" value="P:transmembrane transport"/>
    <property type="evidence" value="ECO:0007669"/>
    <property type="project" value="InterPro"/>
</dbReference>
<reference evidence="10 11" key="1">
    <citation type="submission" date="2014-01" db="EMBL/GenBank/DDBJ databases">
        <authorList>
            <consortium name="DOE Joint Genome Institute"/>
            <person name="Anderson I."/>
            <person name="Huntemann M."/>
            <person name="Han J."/>
            <person name="Chen A."/>
            <person name="Kyrpides N."/>
            <person name="Mavromatis K."/>
            <person name="Markowitz V."/>
            <person name="Palaniappan K."/>
            <person name="Ivanova N."/>
            <person name="Schaumberg A."/>
            <person name="Pati A."/>
            <person name="Liolios K."/>
            <person name="Nordberg H.P."/>
            <person name="Cantor M.N."/>
            <person name="Hua S.X."/>
            <person name="Woyke T."/>
        </authorList>
    </citation>
    <scope>NUCLEOTIDE SEQUENCE [LARGE SCALE GENOMIC DNA]</scope>
    <source>
        <strain evidence="10 11">XH-48</strain>
    </source>
</reference>